<protein>
    <recommendedName>
        <fullName evidence="3">Cyanobacterial TRADD-N associated 2 transmembrane domain-containing protein</fullName>
    </recommendedName>
</protein>
<feature type="transmembrane region" description="Helical" evidence="2">
    <location>
        <begin position="54"/>
        <end position="79"/>
    </location>
</feature>
<gene>
    <name evidence="4" type="ORF">VXC91_34275</name>
</gene>
<feature type="compositionally biased region" description="Polar residues" evidence="1">
    <location>
        <begin position="263"/>
        <end position="274"/>
    </location>
</feature>
<feature type="transmembrane region" description="Helical" evidence="2">
    <location>
        <begin position="12"/>
        <end position="34"/>
    </location>
</feature>
<keyword evidence="5" id="KW-1185">Reference proteome</keyword>
<feature type="region of interest" description="Disordered" evidence="1">
    <location>
        <begin position="245"/>
        <end position="274"/>
    </location>
</feature>
<keyword evidence="2" id="KW-0812">Transmembrane</keyword>
<dbReference type="Pfam" id="PF20712">
    <property type="entry name" value="CyanoTRADDas_TM"/>
    <property type="match status" value="1"/>
</dbReference>
<feature type="domain" description="Cyanobacterial TRADD-N associated 2 transmembrane" evidence="3">
    <location>
        <begin position="125"/>
        <end position="195"/>
    </location>
</feature>
<dbReference type="InterPro" id="IPR048567">
    <property type="entry name" value="CyanoTRADDas_TM"/>
</dbReference>
<evidence type="ECO:0000313" key="5">
    <source>
        <dbReference type="Proteomes" id="UP001333996"/>
    </source>
</evidence>
<evidence type="ECO:0000313" key="4">
    <source>
        <dbReference type="EMBL" id="MED7826872.1"/>
    </source>
</evidence>
<dbReference type="RefSeq" id="WP_329511262.1">
    <property type="nucleotide sequence ID" value="NZ_BAAAYZ010000232.1"/>
</dbReference>
<name>A0ABU7FRZ5_9ACTN</name>
<comment type="caution">
    <text evidence="4">The sequence shown here is derived from an EMBL/GenBank/DDBJ whole genome shotgun (WGS) entry which is preliminary data.</text>
</comment>
<evidence type="ECO:0000256" key="1">
    <source>
        <dbReference type="SAM" id="MobiDB-lite"/>
    </source>
</evidence>
<keyword evidence="2" id="KW-0472">Membrane</keyword>
<evidence type="ECO:0000256" key="2">
    <source>
        <dbReference type="SAM" id="Phobius"/>
    </source>
</evidence>
<feature type="transmembrane region" description="Helical" evidence="2">
    <location>
        <begin position="163"/>
        <end position="180"/>
    </location>
</feature>
<keyword evidence="2" id="KW-1133">Transmembrane helix</keyword>
<accession>A0ABU7FRZ5</accession>
<sequence>MAISSFFQGKAQLILGGIMVVLTVGFLGGVAWVWNAGWNSQFGSPEDKRRTALPVWFAPTFVTLVTAMVFVAFCIFFVYMKHRGEAKAREIKALEDAADRLRERTELPSLVNFNRVLLDRYHGIATQQADKAFTSSLVAMTVGLLIIGVCFVASFQYNSQGDRLFIGSVTVVSSAFTGYLSKTYMHVYERALQQLNQYFDQPVLNGYFLSAERIVQSLPKERQAIVLERIVDDILESGKEMHRHALNATRVPKQQRRRHASPDATNSGQAPQQP</sequence>
<organism evidence="4 5">
    <name type="scientific">Streptomyces chiangmaiensis</name>
    <dbReference type="NCBI Taxonomy" id="766497"/>
    <lineage>
        <taxon>Bacteria</taxon>
        <taxon>Bacillati</taxon>
        <taxon>Actinomycetota</taxon>
        <taxon>Actinomycetes</taxon>
        <taxon>Kitasatosporales</taxon>
        <taxon>Streptomycetaceae</taxon>
        <taxon>Streptomyces</taxon>
    </lineage>
</organism>
<feature type="transmembrane region" description="Helical" evidence="2">
    <location>
        <begin position="137"/>
        <end position="157"/>
    </location>
</feature>
<reference evidence="4" key="1">
    <citation type="submission" date="2024-01" db="EMBL/GenBank/DDBJ databases">
        <title>First draft genome sequence data of TA4-1, the type strain of Gram-positive actinobacterium Streptomyces chiangmaiensis.</title>
        <authorList>
            <person name="Yasawong M."/>
            <person name="Nantapong N."/>
        </authorList>
    </citation>
    <scope>NUCLEOTIDE SEQUENCE</scope>
    <source>
        <strain evidence="4">TA4-1</strain>
    </source>
</reference>
<dbReference type="Proteomes" id="UP001333996">
    <property type="component" value="Unassembled WGS sequence"/>
</dbReference>
<dbReference type="EMBL" id="JAYWVC010000186">
    <property type="protein sequence ID" value="MED7826872.1"/>
    <property type="molecule type" value="Genomic_DNA"/>
</dbReference>
<proteinExistence type="predicted"/>
<evidence type="ECO:0000259" key="3">
    <source>
        <dbReference type="Pfam" id="PF20712"/>
    </source>
</evidence>